<feature type="domain" description="Phosphotyrosine protein phosphatase I" evidence="2">
    <location>
        <begin position="1"/>
        <end position="136"/>
    </location>
</feature>
<dbReference type="CDD" id="cd16345">
    <property type="entry name" value="LMWP_ArsC"/>
    <property type="match status" value="1"/>
</dbReference>
<keyword evidence="4" id="KW-1185">Reference proteome</keyword>
<evidence type="ECO:0000313" key="4">
    <source>
        <dbReference type="Proteomes" id="UP000765845"/>
    </source>
</evidence>
<dbReference type="Pfam" id="PF01451">
    <property type="entry name" value="LMWPc"/>
    <property type="match status" value="1"/>
</dbReference>
<gene>
    <name evidence="3" type="ORF">HCU74_07410</name>
</gene>
<accession>A0ABX1GE83</accession>
<organism evidence="3 4">
    <name type="scientific">Spongiibacter thalassae</name>
    <dbReference type="NCBI Taxonomy" id="2721624"/>
    <lineage>
        <taxon>Bacteria</taxon>
        <taxon>Pseudomonadati</taxon>
        <taxon>Pseudomonadota</taxon>
        <taxon>Gammaproteobacteria</taxon>
        <taxon>Cellvibrionales</taxon>
        <taxon>Spongiibacteraceae</taxon>
        <taxon>Spongiibacter</taxon>
    </lineage>
</organism>
<proteinExistence type="predicted"/>
<reference evidence="3 4" key="1">
    <citation type="submission" date="2020-04" db="EMBL/GenBank/DDBJ databases">
        <authorList>
            <person name="Yoon J."/>
        </authorList>
    </citation>
    <scope>NUCLEOTIDE SEQUENCE [LARGE SCALE GENOMIC DNA]</scope>
    <source>
        <strain evidence="3 4">KMU-166</strain>
    </source>
</reference>
<evidence type="ECO:0000256" key="1">
    <source>
        <dbReference type="ARBA" id="ARBA00022849"/>
    </source>
</evidence>
<dbReference type="SMART" id="SM00226">
    <property type="entry name" value="LMWPc"/>
    <property type="match status" value="1"/>
</dbReference>
<dbReference type="PANTHER" id="PTHR43428">
    <property type="entry name" value="ARSENATE REDUCTASE"/>
    <property type="match status" value="1"/>
</dbReference>
<dbReference type="RefSeq" id="WP_168449758.1">
    <property type="nucleotide sequence ID" value="NZ_JAAWWK010000002.1"/>
</dbReference>
<dbReference type="InterPro" id="IPR023485">
    <property type="entry name" value="Ptyr_pPase"/>
</dbReference>
<comment type="caution">
    <text evidence="3">The sequence shown here is derived from an EMBL/GenBank/DDBJ whole genome shotgun (WGS) entry which is preliminary data.</text>
</comment>
<dbReference type="EMBL" id="JAAWWK010000002">
    <property type="protein sequence ID" value="NKI17246.1"/>
    <property type="molecule type" value="Genomic_DNA"/>
</dbReference>
<dbReference type="InterPro" id="IPR036196">
    <property type="entry name" value="Ptyr_pPase_sf"/>
</dbReference>
<evidence type="ECO:0000259" key="2">
    <source>
        <dbReference type="SMART" id="SM00226"/>
    </source>
</evidence>
<name>A0ABX1GE83_9GAMM</name>
<dbReference type="SUPFAM" id="SSF52788">
    <property type="entry name" value="Phosphotyrosine protein phosphatases I"/>
    <property type="match status" value="1"/>
</dbReference>
<protein>
    <submittedName>
        <fullName evidence="3">Arsenate reductase ArsC</fullName>
    </submittedName>
</protein>
<dbReference type="Proteomes" id="UP000765845">
    <property type="component" value="Unassembled WGS sequence"/>
</dbReference>
<dbReference type="Gene3D" id="3.40.50.2300">
    <property type="match status" value="1"/>
</dbReference>
<keyword evidence="1" id="KW-0059">Arsenical resistance</keyword>
<evidence type="ECO:0000313" key="3">
    <source>
        <dbReference type="EMBL" id="NKI17246.1"/>
    </source>
</evidence>
<dbReference type="PANTHER" id="PTHR43428:SF1">
    <property type="entry name" value="ARSENATE REDUCTASE"/>
    <property type="match status" value="1"/>
</dbReference>
<sequence>MNILFVCTHNRCRSILSEALLRDIAGNDIAVASAGSAASGQVHPLSIAHLRREGIDTTGLHSKSWDDIEDFAADVVITVCDSAAGEACPLWLGNALKIHWPLKDPSSIAGSEQEIDDAFTACIEEIRQRCALLLDLVQRGLPTTDWPAALASTGATTGKGN</sequence>